<dbReference type="KEGG" id="azc:AZC_1586"/>
<dbReference type="GO" id="GO:0022857">
    <property type="term" value="F:transmembrane transporter activity"/>
    <property type="evidence" value="ECO:0007669"/>
    <property type="project" value="InterPro"/>
</dbReference>
<dbReference type="CDD" id="cd06261">
    <property type="entry name" value="TM_PBP2"/>
    <property type="match status" value="2"/>
</dbReference>
<keyword evidence="8 9" id="KW-0472">Membrane</keyword>
<keyword evidence="4" id="KW-1003">Cell membrane</keyword>
<proteinExistence type="inferred from homology"/>
<dbReference type="Gene3D" id="1.10.3720.10">
    <property type="entry name" value="MetI-like"/>
    <property type="match status" value="2"/>
</dbReference>
<dbReference type="PROSITE" id="PS50928">
    <property type="entry name" value="ABC_TM1"/>
    <property type="match status" value="1"/>
</dbReference>
<comment type="subcellular location">
    <subcellularLocation>
        <location evidence="1">Cell inner membrane</location>
        <topology evidence="1">Multi-pass membrane protein</topology>
    </subcellularLocation>
    <subcellularLocation>
        <location evidence="9">Cell membrane</location>
        <topology evidence="9">Multi-pass membrane protein</topology>
    </subcellularLocation>
</comment>
<evidence type="ECO:0000256" key="8">
    <source>
        <dbReference type="ARBA" id="ARBA00023136"/>
    </source>
</evidence>
<dbReference type="eggNOG" id="COG4597">
    <property type="taxonomic scope" value="Bacteria"/>
</dbReference>
<evidence type="ECO:0000313" key="11">
    <source>
        <dbReference type="EMBL" id="BAF87584.1"/>
    </source>
</evidence>
<feature type="domain" description="ABC transmembrane type-1" evidence="10">
    <location>
        <begin position="91"/>
        <end position="417"/>
    </location>
</feature>
<keyword evidence="3 9" id="KW-0813">Transport</keyword>
<evidence type="ECO:0000256" key="4">
    <source>
        <dbReference type="ARBA" id="ARBA00022475"/>
    </source>
</evidence>
<dbReference type="EMBL" id="AP009384">
    <property type="protein sequence ID" value="BAF87584.1"/>
    <property type="molecule type" value="Genomic_DNA"/>
</dbReference>
<reference evidence="11 12" key="3">
    <citation type="journal article" date="2008" name="BMC Genomics">
        <title>The genome of the versatile nitrogen fixer Azorhizobium caulinodans ORS571.</title>
        <authorList>
            <person name="Lee KB."/>
            <person name="Backer P.D."/>
            <person name="Aono T."/>
            <person name="Liu CT."/>
            <person name="Suzuki S."/>
            <person name="Suzuki T."/>
            <person name="Kaneko T."/>
            <person name="Yamada M."/>
            <person name="Tabata S."/>
            <person name="Kupfer D.M."/>
            <person name="Najar F.Z."/>
            <person name="Wiley G.B."/>
            <person name="Roe B."/>
            <person name="Binnewies T.T."/>
            <person name="Ussery D.W."/>
            <person name="D'Haeze W."/>
            <person name="Herder J.D."/>
            <person name="Gevers D."/>
            <person name="Vereecke D."/>
            <person name="Holsters M."/>
            <person name="Oyaizu H."/>
        </authorList>
    </citation>
    <scope>NUCLEOTIDE SEQUENCE [LARGE SCALE GENOMIC DNA]</scope>
    <source>
        <strain evidence="12">ATCC 43989 / DSM 5975 / JCM 20966 / LMG 6465 / NBRC 14845 / NCIMB 13405 / ORS 571</strain>
    </source>
</reference>
<evidence type="ECO:0000256" key="1">
    <source>
        <dbReference type="ARBA" id="ARBA00004429"/>
    </source>
</evidence>
<accession>A8HY80</accession>
<reference evidence="11 12" key="4">
    <citation type="journal article" date="2009" name="Appl. Environ. Microbiol.">
        <title>Comparative genome-wide transcriptional profiling of Azorhizobium caulinodans ORS571 grown under free-living and symbiotic conditions.</title>
        <authorList>
            <person name="Tsukada S."/>
            <person name="Aono T."/>
            <person name="Akiba N."/>
            <person name="Lee KB."/>
            <person name="Liu CT."/>
            <person name="Toyazaki H."/>
            <person name="Oyaizu H."/>
        </authorList>
    </citation>
    <scope>NUCLEOTIDE SEQUENCE [LARGE SCALE GENOMIC DNA]</scope>
    <source>
        <strain evidence="12">ATCC 43989 / DSM 5975 / JCM 20966 / LMG 6465 / NBRC 14845 / NCIMB 13405 / ORS 571</strain>
    </source>
</reference>
<evidence type="ECO:0000259" key="10">
    <source>
        <dbReference type="PROSITE" id="PS50928"/>
    </source>
</evidence>
<dbReference type="RefSeq" id="WP_012170114.1">
    <property type="nucleotide sequence ID" value="NC_009937.1"/>
</dbReference>
<dbReference type="Pfam" id="PF00528">
    <property type="entry name" value="BPD_transp_1"/>
    <property type="match status" value="1"/>
</dbReference>
<dbReference type="HOGENOM" id="CLU_019602_8_0_5"/>
<reference evidence="11 12" key="5">
    <citation type="journal article" date="2010" name="Appl. Environ. Microbiol.">
        <title>phrR-like gene praR of Azorhizobium caulinodans ORS571 is essential for symbiosis with Sesbania rostrata and is involved in expression of reb genes.</title>
        <authorList>
            <person name="Akiba N."/>
            <person name="Aono T."/>
            <person name="Toyazaki H."/>
            <person name="Sato S."/>
            <person name="Oyaizu H."/>
        </authorList>
    </citation>
    <scope>NUCLEOTIDE SEQUENCE [LARGE SCALE GENOMIC DNA]</scope>
    <source>
        <strain evidence="12">ATCC 43989 / DSM 5975 / JCM 20966 / LMG 6465 / NBRC 14845 / NCIMB 13405 / ORS 571</strain>
    </source>
</reference>
<keyword evidence="7 9" id="KW-1133">Transmembrane helix</keyword>
<protein>
    <submittedName>
        <fullName evidence="11">Amino acid ABC transporter permease protein</fullName>
    </submittedName>
</protein>
<evidence type="ECO:0000256" key="3">
    <source>
        <dbReference type="ARBA" id="ARBA00022448"/>
    </source>
</evidence>
<organism evidence="11 12">
    <name type="scientific">Azorhizobium caulinodans (strain ATCC 43989 / DSM 5975 / JCM 20966 / LMG 6465 / NBRC 14845 / NCIMB 13405 / ORS 571)</name>
    <dbReference type="NCBI Taxonomy" id="438753"/>
    <lineage>
        <taxon>Bacteria</taxon>
        <taxon>Pseudomonadati</taxon>
        <taxon>Pseudomonadota</taxon>
        <taxon>Alphaproteobacteria</taxon>
        <taxon>Hyphomicrobiales</taxon>
        <taxon>Xanthobacteraceae</taxon>
        <taxon>Azorhizobium</taxon>
    </lineage>
</organism>
<feature type="transmembrane region" description="Helical" evidence="9">
    <location>
        <begin position="293"/>
        <end position="313"/>
    </location>
</feature>
<reference evidence="11 12" key="6">
    <citation type="journal article" date="2011" name="Appl. Environ. Microbiol.">
        <title>Involvement of the azorhizobial chromosome partition gene (parA) in the onset of bacteroid differentiation during Sesbania rostrata stem nodule development.</title>
        <authorList>
            <person name="Liu CT."/>
            <person name="Lee KB."/>
            <person name="Wang YS."/>
            <person name="Peng MH."/>
            <person name="Lee KT."/>
            <person name="Suzuki S."/>
            <person name="Suzuki T."/>
            <person name="Oyaizu H."/>
        </authorList>
    </citation>
    <scope>NUCLEOTIDE SEQUENCE [LARGE SCALE GENOMIC DNA]</scope>
    <source>
        <strain evidence="12">ATCC 43989 / DSM 5975 / JCM 20966 / LMG 6465 / NBRC 14845 / NCIMB 13405 / ORS 571</strain>
    </source>
</reference>
<feature type="transmembrane region" description="Helical" evidence="9">
    <location>
        <begin position="251"/>
        <end position="273"/>
    </location>
</feature>
<keyword evidence="5 9" id="KW-0812">Transmembrane</keyword>
<dbReference type="AlphaFoldDB" id="A8HY80"/>
<keyword evidence="12" id="KW-1185">Reference proteome</keyword>
<name>A8HY80_AZOC5</name>
<evidence type="ECO:0000256" key="9">
    <source>
        <dbReference type="RuleBase" id="RU363032"/>
    </source>
</evidence>
<dbReference type="InterPro" id="IPR010065">
    <property type="entry name" value="AA_ABC_transptr_permease_3TM"/>
</dbReference>
<sequence length="429" mass="46029">MTDASLRGGEPTRRWSWTDPKVRSLVLQVLLGLFLIWMAWSIIANAQANLARQGIASGFGFLDNSAGFGITQTLIPYGESDSYGRAFLVGLLNTLLVAVLGIILSTIIGFLMGVARLSNNVVIKGLSTAYVEITRNLPPLFQIMFWYIAVLAALPGPRQSIGFGLQPLLNVLGDGLNAVGLASVGTSLKALAGGVSAPGVFLNNRGLVIPRAIFGEGAQFVFWAFVVALVLVFVLGRWAKRRREATGQQFPVFWTSLALLIGLPFLTGAALGFPVTFEKPELRGFNFAGGVRVIPELVSLLLALSIYTAGFIAETVRSGILAVSKGQTEAAHSLGLKGGLTMRLVVIPQAMRVIIPQLTSQYLNLTKNSTLGVAVGYPDLFSVFAGTTLNQTGQAIEIIAITMAVYLTISVVTTLIMDWYNRRVALIER</sequence>
<reference evidence="12" key="2">
    <citation type="submission" date="2007-04" db="EMBL/GenBank/DDBJ databases">
        <title>Complete genome sequence of the nitrogen-fixing bacterium Azorhizobium caulinodans ORS571.</title>
        <authorList>
            <person name="Lee K.B."/>
            <person name="Backer P.D."/>
            <person name="Aono T."/>
            <person name="Liu C.T."/>
            <person name="Suzuki S."/>
            <person name="Suzuki T."/>
            <person name="Kaneko T."/>
            <person name="Yamada M."/>
            <person name="Tabata S."/>
            <person name="Kupfer D.M."/>
            <person name="Najar F.Z."/>
            <person name="Wiley G.B."/>
            <person name="Roe B."/>
            <person name="Binnewies T."/>
            <person name="Ussery D."/>
            <person name="Vereecke D."/>
            <person name="Gevers D."/>
            <person name="Holsters M."/>
            <person name="Oyaizu H."/>
        </authorList>
    </citation>
    <scope>NUCLEOTIDE SEQUENCE [LARGE SCALE GENOMIC DNA]</scope>
    <source>
        <strain evidence="12">ATCC 43989 / DSM 5975 / JCM 20966 / LMG 6465 / NBRC 14845 / NCIMB 13405 / ORS 571</strain>
    </source>
</reference>
<gene>
    <name evidence="11" type="ordered locus">AZC_1586</name>
</gene>
<evidence type="ECO:0000256" key="2">
    <source>
        <dbReference type="ARBA" id="ARBA00010072"/>
    </source>
</evidence>
<evidence type="ECO:0000313" key="12">
    <source>
        <dbReference type="Proteomes" id="UP000000270"/>
    </source>
</evidence>
<comment type="similarity">
    <text evidence="2">Belongs to the binding-protein-dependent transport system permease family. HisMQ subfamily.</text>
</comment>
<feature type="transmembrane region" description="Helical" evidence="9">
    <location>
        <begin position="220"/>
        <end position="239"/>
    </location>
</feature>
<feature type="transmembrane region" description="Helical" evidence="9">
    <location>
        <begin position="25"/>
        <end position="43"/>
    </location>
</feature>
<feature type="transmembrane region" description="Helical" evidence="9">
    <location>
        <begin position="136"/>
        <end position="154"/>
    </location>
</feature>
<dbReference type="GO" id="GO:0006865">
    <property type="term" value="P:amino acid transport"/>
    <property type="evidence" value="ECO:0007669"/>
    <property type="project" value="UniProtKB-KW"/>
</dbReference>
<dbReference type="InterPro" id="IPR000515">
    <property type="entry name" value="MetI-like"/>
</dbReference>
<dbReference type="Proteomes" id="UP000000270">
    <property type="component" value="Chromosome"/>
</dbReference>
<dbReference type="InterPro" id="IPR035906">
    <property type="entry name" value="MetI-like_sf"/>
</dbReference>
<dbReference type="InterPro" id="IPR043429">
    <property type="entry name" value="ArtM/GltK/GlnP/TcyL/YhdX-like"/>
</dbReference>
<evidence type="ECO:0000256" key="7">
    <source>
        <dbReference type="ARBA" id="ARBA00022989"/>
    </source>
</evidence>
<dbReference type="SUPFAM" id="SSF161098">
    <property type="entry name" value="MetI-like"/>
    <property type="match status" value="2"/>
</dbReference>
<keyword evidence="6" id="KW-0029">Amino-acid transport</keyword>
<reference evidence="11 12" key="1">
    <citation type="journal article" date="2007" name="Appl. Environ. Microbiol.">
        <title>Rhizobial factors required for stem nodule maturation and maintenance in Sesbania rostrata-Azorhizobium caulinodans ORS571 symbiosis.</title>
        <authorList>
            <person name="Suzuki S."/>
            <person name="Aono T."/>
            <person name="Lee KB."/>
            <person name="Suzuki T."/>
            <person name="Liu CT."/>
            <person name="Miwa H."/>
            <person name="Wakao S."/>
            <person name="Iki T."/>
            <person name="Oyaizu H."/>
        </authorList>
    </citation>
    <scope>NUCLEOTIDE SEQUENCE [LARGE SCALE GENOMIC DNA]</scope>
    <source>
        <strain evidence="12">ATCC 43989 / DSM 5975 / JCM 20966 / LMG 6465 / NBRC 14845 / NCIMB 13405 / ORS 571</strain>
    </source>
</reference>
<evidence type="ECO:0000256" key="5">
    <source>
        <dbReference type="ARBA" id="ARBA00022692"/>
    </source>
</evidence>
<dbReference type="STRING" id="438753.AZC_1586"/>
<feature type="transmembrane region" description="Helical" evidence="9">
    <location>
        <begin position="398"/>
        <end position="420"/>
    </location>
</feature>
<dbReference type="GO" id="GO:0043190">
    <property type="term" value="C:ATP-binding cassette (ABC) transporter complex"/>
    <property type="evidence" value="ECO:0007669"/>
    <property type="project" value="InterPro"/>
</dbReference>
<dbReference type="NCBIfam" id="TIGR01726">
    <property type="entry name" value="HEQRo_perm_3TM"/>
    <property type="match status" value="1"/>
</dbReference>
<dbReference type="PANTHER" id="PTHR30614">
    <property type="entry name" value="MEMBRANE COMPONENT OF AMINO ACID ABC TRANSPORTER"/>
    <property type="match status" value="1"/>
</dbReference>
<evidence type="ECO:0000256" key="6">
    <source>
        <dbReference type="ARBA" id="ARBA00022970"/>
    </source>
</evidence>
<feature type="transmembrane region" description="Helical" evidence="9">
    <location>
        <begin position="87"/>
        <end position="115"/>
    </location>
</feature>
<dbReference type="PANTHER" id="PTHR30614:SF37">
    <property type="entry name" value="AMINO-ACID ABC TRANSPORTER PERMEASE PROTEIN YHDX-RELATED"/>
    <property type="match status" value="1"/>
</dbReference>